<dbReference type="GeneID" id="112454145"/>
<keyword evidence="2" id="KW-1185">Reference proteome</keyword>
<dbReference type="Proteomes" id="UP000504618">
    <property type="component" value="Unplaced"/>
</dbReference>
<dbReference type="Gene3D" id="3.40.50.980">
    <property type="match status" value="1"/>
</dbReference>
<dbReference type="AlphaFoldDB" id="A0A6J1PPB8"/>
<dbReference type="SUPFAM" id="SSF56801">
    <property type="entry name" value="Acetyl-CoA synthetase-like"/>
    <property type="match status" value="1"/>
</dbReference>
<dbReference type="Pfam" id="PF00501">
    <property type="entry name" value="AMP-binding"/>
    <property type="match status" value="1"/>
</dbReference>
<protein>
    <submittedName>
        <fullName evidence="3">Luciferin 4-monooxygenase-like</fullName>
    </submittedName>
</protein>
<dbReference type="OrthoDB" id="10253869at2759"/>
<sequence>MKPVKNDLKCLCSVDKPIETSQNLIGDQDPIPEENIGDSILNALKSNPNFIGQVNAETKEQITFQQMRENSVKCALWLKKVGVKKGDVVTICTRNPSVVYMPFLASIYIGAIVNPWEEKYFRDMIRVMYFLVINEPDVIFVDRDNFTQLLLSIVILKSIKKVIKIVTIGGINISIRLNSLETILNDDFDKAEIDQFSCEKNHMMDTAIRTFSSVAKTYPGQVDVPYIAFSSPSNKQTPVMIPGAIGLWYGSLCWTHGPLLTVHAILSSVTAIKSAVLSEVNLYKTIKKYKVNQKLA</sequence>
<feature type="domain" description="AMP-dependent synthetase/ligase" evidence="1">
    <location>
        <begin position="57"/>
        <end position="149"/>
    </location>
</feature>
<organism evidence="2 3">
    <name type="scientific">Temnothorax curvispinosus</name>
    <dbReference type="NCBI Taxonomy" id="300111"/>
    <lineage>
        <taxon>Eukaryota</taxon>
        <taxon>Metazoa</taxon>
        <taxon>Ecdysozoa</taxon>
        <taxon>Arthropoda</taxon>
        <taxon>Hexapoda</taxon>
        <taxon>Insecta</taxon>
        <taxon>Pterygota</taxon>
        <taxon>Neoptera</taxon>
        <taxon>Endopterygota</taxon>
        <taxon>Hymenoptera</taxon>
        <taxon>Apocrita</taxon>
        <taxon>Aculeata</taxon>
        <taxon>Formicoidea</taxon>
        <taxon>Formicidae</taxon>
        <taxon>Myrmicinae</taxon>
        <taxon>Temnothorax</taxon>
    </lineage>
</organism>
<evidence type="ECO:0000313" key="2">
    <source>
        <dbReference type="Proteomes" id="UP000504618"/>
    </source>
</evidence>
<proteinExistence type="predicted"/>
<dbReference type="RefSeq" id="XP_024871151.1">
    <property type="nucleotide sequence ID" value="XM_025015383.1"/>
</dbReference>
<dbReference type="InterPro" id="IPR000873">
    <property type="entry name" value="AMP-dep_synth/lig_dom"/>
</dbReference>
<reference evidence="3" key="1">
    <citation type="submission" date="2025-08" db="UniProtKB">
        <authorList>
            <consortium name="RefSeq"/>
        </authorList>
    </citation>
    <scope>IDENTIFICATION</scope>
    <source>
        <tissue evidence="3">Whole body</tissue>
    </source>
</reference>
<evidence type="ECO:0000313" key="3">
    <source>
        <dbReference type="RefSeq" id="XP_024871151.1"/>
    </source>
</evidence>
<name>A0A6J1PPB8_9HYME</name>
<accession>A0A6J1PPB8</accession>
<evidence type="ECO:0000259" key="1">
    <source>
        <dbReference type="Pfam" id="PF00501"/>
    </source>
</evidence>
<gene>
    <name evidence="3" type="primary">LOC112454145</name>
</gene>